<name>A0A9N9BVL1_9GLOM</name>
<sequence>MAAESASSRQSSDPKQDGRSAQESDKKEEGGKPPHDEGSLNEVEVGMGVKSWDSKYPKYSLARKERGRKDRLC</sequence>
<reference evidence="2" key="1">
    <citation type="submission" date="2021-06" db="EMBL/GenBank/DDBJ databases">
        <authorList>
            <person name="Kallberg Y."/>
            <person name="Tangrot J."/>
            <person name="Rosling A."/>
        </authorList>
    </citation>
    <scope>NUCLEOTIDE SEQUENCE</scope>
    <source>
        <strain evidence="2">MA453B</strain>
    </source>
</reference>
<dbReference type="AlphaFoldDB" id="A0A9N9BVL1"/>
<dbReference type="EMBL" id="CAJVPY010003044">
    <property type="protein sequence ID" value="CAG8579766.1"/>
    <property type="molecule type" value="Genomic_DNA"/>
</dbReference>
<feature type="region of interest" description="Disordered" evidence="1">
    <location>
        <begin position="1"/>
        <end position="73"/>
    </location>
</feature>
<comment type="caution">
    <text evidence="2">The sequence shown here is derived from an EMBL/GenBank/DDBJ whole genome shotgun (WGS) entry which is preliminary data.</text>
</comment>
<feature type="compositionally biased region" description="Polar residues" evidence="1">
    <location>
        <begin position="1"/>
        <end position="11"/>
    </location>
</feature>
<gene>
    <name evidence="2" type="ORF">DERYTH_LOCUS6628</name>
</gene>
<feature type="compositionally biased region" description="Basic and acidic residues" evidence="1">
    <location>
        <begin position="52"/>
        <end position="73"/>
    </location>
</feature>
<evidence type="ECO:0000256" key="1">
    <source>
        <dbReference type="SAM" id="MobiDB-lite"/>
    </source>
</evidence>
<protein>
    <submittedName>
        <fullName evidence="2">13619_t:CDS:1</fullName>
    </submittedName>
</protein>
<feature type="compositionally biased region" description="Basic and acidic residues" evidence="1">
    <location>
        <begin position="12"/>
        <end position="38"/>
    </location>
</feature>
<keyword evidence="3" id="KW-1185">Reference proteome</keyword>
<organism evidence="2 3">
    <name type="scientific">Dentiscutata erythropus</name>
    <dbReference type="NCBI Taxonomy" id="1348616"/>
    <lineage>
        <taxon>Eukaryota</taxon>
        <taxon>Fungi</taxon>
        <taxon>Fungi incertae sedis</taxon>
        <taxon>Mucoromycota</taxon>
        <taxon>Glomeromycotina</taxon>
        <taxon>Glomeromycetes</taxon>
        <taxon>Diversisporales</taxon>
        <taxon>Gigasporaceae</taxon>
        <taxon>Dentiscutata</taxon>
    </lineage>
</organism>
<dbReference type="Proteomes" id="UP000789405">
    <property type="component" value="Unassembled WGS sequence"/>
</dbReference>
<proteinExistence type="predicted"/>
<accession>A0A9N9BVL1</accession>
<evidence type="ECO:0000313" key="3">
    <source>
        <dbReference type="Proteomes" id="UP000789405"/>
    </source>
</evidence>
<evidence type="ECO:0000313" key="2">
    <source>
        <dbReference type="EMBL" id="CAG8579766.1"/>
    </source>
</evidence>